<feature type="domain" description="MSP" evidence="1">
    <location>
        <begin position="3"/>
        <end position="111"/>
    </location>
</feature>
<dbReference type="InterPro" id="IPR013783">
    <property type="entry name" value="Ig-like_fold"/>
</dbReference>
<dbReference type="InterPro" id="IPR008962">
    <property type="entry name" value="PapD-like_sf"/>
</dbReference>
<protein>
    <submittedName>
        <fullName evidence="2">MSP domain-containing protein</fullName>
    </submittedName>
</protein>
<dbReference type="PROSITE" id="PS50202">
    <property type="entry name" value="MSP"/>
    <property type="match status" value="1"/>
</dbReference>
<accession>A0A0R3PMQ7</accession>
<dbReference type="InterPro" id="IPR000535">
    <property type="entry name" value="MSP_dom"/>
</dbReference>
<dbReference type="SUPFAM" id="SSF49354">
    <property type="entry name" value="PapD-like"/>
    <property type="match status" value="1"/>
</dbReference>
<evidence type="ECO:0000313" key="2">
    <source>
        <dbReference type="WBParaSite" id="ACOC_0000621301-mRNA-1"/>
    </source>
</evidence>
<reference evidence="2" key="1">
    <citation type="submission" date="2017-02" db="UniProtKB">
        <authorList>
            <consortium name="WormBaseParasite"/>
        </authorList>
    </citation>
    <scope>IDENTIFICATION</scope>
</reference>
<dbReference type="Pfam" id="PF00635">
    <property type="entry name" value="Motile_Sperm"/>
    <property type="match status" value="1"/>
</dbReference>
<proteinExistence type="predicted"/>
<sequence length="111" mass="12734">LKQLTPTPSPPRLATVNPLILVFDGAGNTELNSFRNISNERIAWRILCNAPTRYVVTPNKGFLFRQEKIDVMLLLNSLKYHRRHAFVVQAKTAKIDESNRKVSFTLERVPM</sequence>
<dbReference type="Gene3D" id="2.60.40.10">
    <property type="entry name" value="Immunoglobulins"/>
    <property type="match status" value="1"/>
</dbReference>
<dbReference type="WBParaSite" id="ACOC_0000621301-mRNA-1">
    <property type="protein sequence ID" value="ACOC_0000621301-mRNA-1"/>
    <property type="gene ID" value="ACOC_0000621301"/>
</dbReference>
<organism evidence="2">
    <name type="scientific">Angiostrongylus costaricensis</name>
    <name type="common">Nematode worm</name>
    <dbReference type="NCBI Taxonomy" id="334426"/>
    <lineage>
        <taxon>Eukaryota</taxon>
        <taxon>Metazoa</taxon>
        <taxon>Ecdysozoa</taxon>
        <taxon>Nematoda</taxon>
        <taxon>Chromadorea</taxon>
        <taxon>Rhabditida</taxon>
        <taxon>Rhabditina</taxon>
        <taxon>Rhabditomorpha</taxon>
        <taxon>Strongyloidea</taxon>
        <taxon>Metastrongylidae</taxon>
        <taxon>Angiostrongylus</taxon>
    </lineage>
</organism>
<dbReference type="AlphaFoldDB" id="A0A0R3PMQ7"/>
<evidence type="ECO:0000259" key="1">
    <source>
        <dbReference type="PROSITE" id="PS50202"/>
    </source>
</evidence>
<name>A0A0R3PMQ7_ANGCS</name>